<reference evidence="1 2" key="1">
    <citation type="submission" date="2016-11" db="EMBL/GenBank/DDBJ databases">
        <authorList>
            <person name="Jaros S."/>
            <person name="Januszkiewicz K."/>
            <person name="Wedrychowicz H."/>
        </authorList>
    </citation>
    <scope>NUCLEOTIDE SEQUENCE [LARGE SCALE GENOMIC DNA]</scope>
    <source>
        <strain evidence="1 2">DSM 27406</strain>
    </source>
</reference>
<evidence type="ECO:0000313" key="1">
    <source>
        <dbReference type="EMBL" id="SHM73030.1"/>
    </source>
</evidence>
<organism evidence="1 2">
    <name type="scientific">Chitinophaga jiangningensis</name>
    <dbReference type="NCBI Taxonomy" id="1419482"/>
    <lineage>
        <taxon>Bacteria</taxon>
        <taxon>Pseudomonadati</taxon>
        <taxon>Bacteroidota</taxon>
        <taxon>Chitinophagia</taxon>
        <taxon>Chitinophagales</taxon>
        <taxon>Chitinophagaceae</taxon>
        <taxon>Chitinophaga</taxon>
    </lineage>
</organism>
<dbReference type="STRING" id="1419482.SAMN05444266_110139"/>
<accession>A0A1M7L571</accession>
<protein>
    <submittedName>
        <fullName evidence="1">Uncharacterized protein</fullName>
    </submittedName>
</protein>
<evidence type="ECO:0000313" key="2">
    <source>
        <dbReference type="Proteomes" id="UP000184420"/>
    </source>
</evidence>
<dbReference type="EMBL" id="FRBL01000010">
    <property type="protein sequence ID" value="SHM73030.1"/>
    <property type="molecule type" value="Genomic_DNA"/>
</dbReference>
<proteinExistence type="predicted"/>
<name>A0A1M7L571_9BACT</name>
<keyword evidence="2" id="KW-1185">Reference proteome</keyword>
<dbReference type="AlphaFoldDB" id="A0A1M7L571"/>
<sequence>MCNVHYWLRNFRSSLKNSEIIIAIPYIRNTQTANNQTTKTFADKPFITISFHFNGLAY</sequence>
<gene>
    <name evidence="1" type="ORF">SAMN05444266_110139</name>
</gene>
<dbReference type="Proteomes" id="UP000184420">
    <property type="component" value="Unassembled WGS sequence"/>
</dbReference>